<evidence type="ECO:0000259" key="7">
    <source>
        <dbReference type="Pfam" id="PF02782"/>
    </source>
</evidence>
<dbReference type="Pfam" id="PF02782">
    <property type="entry name" value="FGGY_C"/>
    <property type="match status" value="1"/>
</dbReference>
<sequence>MSGGCCGCPPGRRSSGCADSAWTPATCPSTASCRSTRRSSSASTSPAPHHGNCCAARLPTAGTSRRNPHPSAGRQSGPGPGGPARRPAEPDIDAVYAGLDLGTSGCKGTVVTADGTVLARARAGYQTHRPEPGAAEQDPAHWLNAVGEVTASLADQIDPERWRGIGLSAMIPTLVLADAAGAPVGPAITWEDGRAEEFGTALREGFGPDALYRRTGQWVDGRYLVPMARRLFAVSPELKARASHLLGAKDYLFGALTGEYLTDPSTATGFGCYDLAADSWLDGVADGLPALPGIAPSQAWRPLLAGAVPAVAAGLPPGIPVCVGGADSVLGALGLGITEPGQVAYIAGTSNVILGLSDTAAADPAHRYLITPMPVLGGWGLEMDLLATGSAHGWLAGLLTGGDQDALARLAAGVDPEDAPSFLPYLLPGEQGARWDPDLAGTLTGLHLGHGPGHLARGLQTGIVAESRHCLTVLQQASGVAGGVFLAGGGATASSLAVDLADATGRPVSPPDPERVDCSAIGAAMVAAAGVDGAALPAPPSAARGAVLPDPAHAARWDRLACRHEATLAAAAPLYHRGALPPDHPGGSHAVTSHDER</sequence>
<dbReference type="Proteomes" id="UP000460272">
    <property type="component" value="Unassembled WGS sequence"/>
</dbReference>
<organism evidence="8 9">
    <name type="scientific">Trebonia kvetii</name>
    <dbReference type="NCBI Taxonomy" id="2480626"/>
    <lineage>
        <taxon>Bacteria</taxon>
        <taxon>Bacillati</taxon>
        <taxon>Actinomycetota</taxon>
        <taxon>Actinomycetes</taxon>
        <taxon>Streptosporangiales</taxon>
        <taxon>Treboniaceae</taxon>
        <taxon>Trebonia</taxon>
    </lineage>
</organism>
<name>A0A6P2BMU1_9ACTN</name>
<evidence type="ECO:0000256" key="1">
    <source>
        <dbReference type="ARBA" id="ARBA00009156"/>
    </source>
</evidence>
<keyword evidence="4" id="KW-0418">Kinase</keyword>
<proteinExistence type="inferred from homology"/>
<dbReference type="EMBL" id="RPFW01000009">
    <property type="protein sequence ID" value="TVZ00290.1"/>
    <property type="molecule type" value="Genomic_DNA"/>
</dbReference>
<dbReference type="InterPro" id="IPR050406">
    <property type="entry name" value="FGGY_Carb_Kinase"/>
</dbReference>
<comment type="similarity">
    <text evidence="1">Belongs to the FGGY kinase family.</text>
</comment>
<dbReference type="AlphaFoldDB" id="A0A6P2BMU1"/>
<dbReference type="PANTHER" id="PTHR43095">
    <property type="entry name" value="SUGAR KINASE"/>
    <property type="match status" value="1"/>
</dbReference>
<dbReference type="GO" id="GO:0016301">
    <property type="term" value="F:kinase activity"/>
    <property type="evidence" value="ECO:0007669"/>
    <property type="project" value="UniProtKB-KW"/>
</dbReference>
<dbReference type="InterPro" id="IPR018484">
    <property type="entry name" value="FGGY_N"/>
</dbReference>
<reference evidence="8 9" key="1">
    <citation type="submission" date="2018-11" db="EMBL/GenBank/DDBJ databases">
        <title>Trebonia kvetii gen.nov., sp.nov., a novel acidophilic actinobacterium, and proposal of the new actinobacterial family Treboniaceae fam. nov.</title>
        <authorList>
            <person name="Rapoport D."/>
            <person name="Sagova-Mareckova M."/>
            <person name="Sedlacek I."/>
            <person name="Provaznik J."/>
            <person name="Kralova S."/>
            <person name="Pavlinic D."/>
            <person name="Benes V."/>
            <person name="Kopecky J."/>
        </authorList>
    </citation>
    <scope>NUCLEOTIDE SEQUENCE [LARGE SCALE GENOMIC DNA]</scope>
    <source>
        <strain evidence="8 9">15Tr583</strain>
    </source>
</reference>
<accession>A0A6P2BMU1</accession>
<evidence type="ECO:0000313" key="8">
    <source>
        <dbReference type="EMBL" id="TVZ00290.1"/>
    </source>
</evidence>
<keyword evidence="9" id="KW-1185">Reference proteome</keyword>
<feature type="region of interest" description="Disordered" evidence="5">
    <location>
        <begin position="1"/>
        <end position="89"/>
    </location>
</feature>
<evidence type="ECO:0008006" key="10">
    <source>
        <dbReference type="Google" id="ProtNLM"/>
    </source>
</evidence>
<keyword evidence="2" id="KW-0119">Carbohydrate metabolism</keyword>
<evidence type="ECO:0000256" key="4">
    <source>
        <dbReference type="ARBA" id="ARBA00022777"/>
    </source>
</evidence>
<dbReference type="Gene3D" id="3.30.420.40">
    <property type="match status" value="2"/>
</dbReference>
<dbReference type="Pfam" id="PF00370">
    <property type="entry name" value="FGGY_N"/>
    <property type="match status" value="1"/>
</dbReference>
<evidence type="ECO:0000256" key="5">
    <source>
        <dbReference type="SAM" id="MobiDB-lite"/>
    </source>
</evidence>
<evidence type="ECO:0000256" key="2">
    <source>
        <dbReference type="ARBA" id="ARBA00022629"/>
    </source>
</evidence>
<dbReference type="OrthoDB" id="9805576at2"/>
<dbReference type="GO" id="GO:0042732">
    <property type="term" value="P:D-xylose metabolic process"/>
    <property type="evidence" value="ECO:0007669"/>
    <property type="project" value="UniProtKB-KW"/>
</dbReference>
<dbReference type="InterPro" id="IPR018485">
    <property type="entry name" value="FGGY_C"/>
</dbReference>
<feature type="domain" description="Carbohydrate kinase FGGY C-terminal" evidence="7">
    <location>
        <begin position="344"/>
        <end position="529"/>
    </location>
</feature>
<keyword evidence="3" id="KW-0808">Transferase</keyword>
<dbReference type="SUPFAM" id="SSF53067">
    <property type="entry name" value="Actin-like ATPase domain"/>
    <property type="match status" value="2"/>
</dbReference>
<dbReference type="PANTHER" id="PTHR43095:SF5">
    <property type="entry name" value="XYLULOSE KINASE"/>
    <property type="match status" value="1"/>
</dbReference>
<gene>
    <name evidence="8" type="ORF">EAS64_37230</name>
</gene>
<dbReference type="InterPro" id="IPR043129">
    <property type="entry name" value="ATPase_NBD"/>
</dbReference>
<evidence type="ECO:0000259" key="6">
    <source>
        <dbReference type="Pfam" id="PF00370"/>
    </source>
</evidence>
<evidence type="ECO:0000313" key="9">
    <source>
        <dbReference type="Proteomes" id="UP000460272"/>
    </source>
</evidence>
<protein>
    <recommendedName>
        <fullName evidence="10">Xylulose kinase</fullName>
    </recommendedName>
</protein>
<comment type="caution">
    <text evidence="8">The sequence shown here is derived from an EMBL/GenBank/DDBJ whole genome shotgun (WGS) entry which is preliminary data.</text>
</comment>
<feature type="domain" description="Carbohydrate kinase FGGY N-terminal" evidence="6">
    <location>
        <begin position="96"/>
        <end position="334"/>
    </location>
</feature>
<keyword evidence="2" id="KW-0859">Xylose metabolism</keyword>
<evidence type="ECO:0000256" key="3">
    <source>
        <dbReference type="ARBA" id="ARBA00022679"/>
    </source>
</evidence>
<feature type="compositionally biased region" description="Low complexity" evidence="5">
    <location>
        <begin position="25"/>
        <end position="48"/>
    </location>
</feature>